<feature type="region of interest" description="Disordered" evidence="2">
    <location>
        <begin position="253"/>
        <end position="294"/>
    </location>
</feature>
<feature type="region of interest" description="Disordered" evidence="2">
    <location>
        <begin position="31"/>
        <end position="75"/>
    </location>
</feature>
<dbReference type="AlphaFoldDB" id="A0A8J7P3Y5"/>
<sequence length="365" mass="40123">MEALCSGQGCDDSRTEEQRCPIVGVCLEPVEGKDTIEGGGREAEEAASASDPKTESGSPSQETSEPEPRSTALPCLAKPSCQNKAIAYILGSPCSEESGSESEDWDSEEEEEEEDEDDDGFDSEGSSEFSDSDSEDERAAAEEADAEMERLWNSLCRNRDPYDPRNFKAAIQTCARTSVALRSDASASEGETTVVLECQEDSTSSSPKPLELEGDSEDEGGSVDEAESLRLWRSFSCSGDPYSLLSFTAPLRTRQPGKSCGKQPHSASRSALEEAEERMDSGFSEGSGDRGQTGASCVKRKKVRFEEEVEEFYASCDEDRRGPWEEFARDRCRFLRRVQETEDAIGYCLTPAFRLLVSRRLHLEC</sequence>
<feature type="compositionally biased region" description="Basic and acidic residues" evidence="2">
    <location>
        <begin position="31"/>
        <end position="44"/>
    </location>
</feature>
<feature type="region of interest" description="Disordered" evidence="2">
    <location>
        <begin position="181"/>
        <end position="225"/>
    </location>
</feature>
<dbReference type="InterPro" id="IPR019523">
    <property type="entry name" value="Prot_Pase1_reg-su15A/B_C"/>
</dbReference>
<feature type="non-terminal residue" evidence="4">
    <location>
        <position position="365"/>
    </location>
</feature>
<dbReference type="Proteomes" id="UP000736164">
    <property type="component" value="Unassembled WGS sequence"/>
</dbReference>
<dbReference type="PANTHER" id="PTHR16489:SF11">
    <property type="entry name" value="PROTEIN PHOSPHATASE 1 REGULATORY SUBUNIT 15B"/>
    <property type="match status" value="1"/>
</dbReference>
<feature type="domain" description="Protein phosphatase 1 regulatory subunit 15A/B C-terminal" evidence="3">
    <location>
        <begin position="144"/>
        <end position="357"/>
    </location>
</feature>
<organism evidence="4 5">
    <name type="scientific">Atractosteus spatula</name>
    <name type="common">Alligator gar</name>
    <name type="synonym">Lepisosteus spatula</name>
    <dbReference type="NCBI Taxonomy" id="7917"/>
    <lineage>
        <taxon>Eukaryota</taxon>
        <taxon>Metazoa</taxon>
        <taxon>Chordata</taxon>
        <taxon>Craniata</taxon>
        <taxon>Vertebrata</taxon>
        <taxon>Euteleostomi</taxon>
        <taxon>Actinopterygii</taxon>
        <taxon>Neopterygii</taxon>
        <taxon>Holostei</taxon>
        <taxon>Semionotiformes</taxon>
        <taxon>Lepisosteidae</taxon>
        <taxon>Atractosteus</taxon>
    </lineage>
</organism>
<evidence type="ECO:0000256" key="1">
    <source>
        <dbReference type="ARBA" id="ARBA00010161"/>
    </source>
</evidence>
<keyword evidence="5" id="KW-1185">Reference proteome</keyword>
<evidence type="ECO:0000256" key="2">
    <source>
        <dbReference type="SAM" id="MobiDB-lite"/>
    </source>
</evidence>
<comment type="similarity">
    <text evidence="1">Belongs to the PPP1R15 family.</text>
</comment>
<dbReference type="GO" id="GO:0019888">
    <property type="term" value="F:protein phosphatase regulator activity"/>
    <property type="evidence" value="ECO:0007669"/>
    <property type="project" value="TreeGrafter"/>
</dbReference>
<protein>
    <submittedName>
        <fullName evidence="4">PR15B phosphatase</fullName>
    </submittedName>
</protein>
<feature type="region of interest" description="Disordered" evidence="2">
    <location>
        <begin position="92"/>
        <end position="146"/>
    </location>
</feature>
<proteinExistence type="inferred from homology"/>
<reference evidence="4" key="1">
    <citation type="journal article" date="2021" name="Cell">
        <title>Tracing the genetic footprints of vertebrate landing in non-teleost ray-finned fishes.</title>
        <authorList>
            <person name="Bi X."/>
            <person name="Wang K."/>
            <person name="Yang L."/>
            <person name="Pan H."/>
            <person name="Jiang H."/>
            <person name="Wei Q."/>
            <person name="Fang M."/>
            <person name="Yu H."/>
            <person name="Zhu C."/>
            <person name="Cai Y."/>
            <person name="He Y."/>
            <person name="Gan X."/>
            <person name="Zeng H."/>
            <person name="Yu D."/>
            <person name="Zhu Y."/>
            <person name="Jiang H."/>
            <person name="Qiu Q."/>
            <person name="Yang H."/>
            <person name="Zhang Y.E."/>
            <person name="Wang W."/>
            <person name="Zhu M."/>
            <person name="He S."/>
            <person name="Zhang G."/>
        </authorList>
    </citation>
    <scope>NUCLEOTIDE SEQUENCE</scope>
    <source>
        <strain evidence="4">Allg_001</strain>
    </source>
</reference>
<evidence type="ECO:0000313" key="4">
    <source>
        <dbReference type="EMBL" id="MBN3324890.1"/>
    </source>
</evidence>
<dbReference type="GO" id="GO:0034976">
    <property type="term" value="P:response to endoplasmic reticulum stress"/>
    <property type="evidence" value="ECO:0007669"/>
    <property type="project" value="TreeGrafter"/>
</dbReference>
<name>A0A8J7P3Y5_ATRSP</name>
<evidence type="ECO:0000259" key="3">
    <source>
        <dbReference type="Pfam" id="PF10488"/>
    </source>
</evidence>
<comment type="caution">
    <text evidence="4">The sequence shown here is derived from an EMBL/GenBank/DDBJ whole genome shotgun (WGS) entry which is preliminary data.</text>
</comment>
<accession>A0A8J7P3Y5</accession>
<dbReference type="GO" id="GO:0051246">
    <property type="term" value="P:regulation of protein metabolic process"/>
    <property type="evidence" value="ECO:0007669"/>
    <property type="project" value="UniProtKB-ARBA"/>
</dbReference>
<gene>
    <name evidence="4" type="primary">Ppp1r15b_0</name>
    <name evidence="4" type="ORF">GTO95_0018561</name>
</gene>
<feature type="compositionally biased region" description="Acidic residues" evidence="2">
    <location>
        <begin position="98"/>
        <end position="122"/>
    </location>
</feature>
<evidence type="ECO:0000313" key="5">
    <source>
        <dbReference type="Proteomes" id="UP000736164"/>
    </source>
</evidence>
<feature type="compositionally biased region" description="Acidic residues" evidence="2">
    <location>
        <begin position="212"/>
        <end position="225"/>
    </location>
</feature>
<dbReference type="EMBL" id="JAAWVO010073500">
    <property type="protein sequence ID" value="MBN3324890.1"/>
    <property type="molecule type" value="Genomic_DNA"/>
</dbReference>
<dbReference type="Pfam" id="PF10488">
    <property type="entry name" value="PP1c_bdg"/>
    <property type="match status" value="1"/>
</dbReference>
<dbReference type="PANTHER" id="PTHR16489">
    <property type="entry name" value="GH11727P"/>
    <property type="match status" value="1"/>
</dbReference>
<feature type="non-terminal residue" evidence="4">
    <location>
        <position position="1"/>
    </location>
</feature>
<dbReference type="GO" id="GO:0005783">
    <property type="term" value="C:endoplasmic reticulum"/>
    <property type="evidence" value="ECO:0007669"/>
    <property type="project" value="TreeGrafter"/>
</dbReference>
<dbReference type="GO" id="GO:0000164">
    <property type="term" value="C:protein phosphatase type 1 complex"/>
    <property type="evidence" value="ECO:0007669"/>
    <property type="project" value="TreeGrafter"/>
</dbReference>
<feature type="compositionally biased region" description="Acidic residues" evidence="2">
    <location>
        <begin position="130"/>
        <end position="146"/>
    </location>
</feature>
<dbReference type="InterPro" id="IPR051254">
    <property type="entry name" value="PPP1R15"/>
</dbReference>